<dbReference type="PANTHER" id="PTHR34853:SF1">
    <property type="entry name" value="LIPASE 5"/>
    <property type="match status" value="1"/>
</dbReference>
<dbReference type="GO" id="GO:0016042">
    <property type="term" value="P:lipid catabolic process"/>
    <property type="evidence" value="ECO:0007669"/>
    <property type="project" value="InterPro"/>
</dbReference>
<dbReference type="Pfam" id="PF12697">
    <property type="entry name" value="Abhydrolase_6"/>
    <property type="match status" value="1"/>
</dbReference>
<accession>A0AA40CJG0</accession>
<proteinExistence type="predicted"/>
<keyword evidence="3" id="KW-0378">Hydrolase</keyword>
<protein>
    <submittedName>
        <fullName evidence="3">Alpha/Beta hydrolase protein</fullName>
    </submittedName>
</protein>
<dbReference type="InterPro" id="IPR029058">
    <property type="entry name" value="AB_hydrolase_fold"/>
</dbReference>
<dbReference type="Gene3D" id="3.40.50.1820">
    <property type="entry name" value="alpha/beta hydrolase"/>
    <property type="match status" value="2"/>
</dbReference>
<keyword evidence="4" id="KW-1185">Reference proteome</keyword>
<evidence type="ECO:0000313" key="3">
    <source>
        <dbReference type="EMBL" id="KAK0640640.1"/>
    </source>
</evidence>
<organism evidence="3 4">
    <name type="scientific">Cercophora newfieldiana</name>
    <dbReference type="NCBI Taxonomy" id="92897"/>
    <lineage>
        <taxon>Eukaryota</taxon>
        <taxon>Fungi</taxon>
        <taxon>Dikarya</taxon>
        <taxon>Ascomycota</taxon>
        <taxon>Pezizomycotina</taxon>
        <taxon>Sordariomycetes</taxon>
        <taxon>Sordariomycetidae</taxon>
        <taxon>Sordariales</taxon>
        <taxon>Lasiosphaeriaceae</taxon>
        <taxon>Cercophora</taxon>
    </lineage>
</organism>
<gene>
    <name evidence="3" type="ORF">B0T16DRAFT_495520</name>
</gene>
<dbReference type="EMBL" id="JAULSV010000006">
    <property type="protein sequence ID" value="KAK0640640.1"/>
    <property type="molecule type" value="Genomic_DNA"/>
</dbReference>
<feature type="chain" id="PRO_5041253053" evidence="1">
    <location>
        <begin position="23"/>
        <end position="495"/>
    </location>
</feature>
<evidence type="ECO:0000259" key="2">
    <source>
        <dbReference type="Pfam" id="PF12697"/>
    </source>
</evidence>
<dbReference type="SUPFAM" id="SSF53474">
    <property type="entry name" value="alpha/beta-Hydrolases"/>
    <property type="match status" value="1"/>
</dbReference>
<evidence type="ECO:0000313" key="4">
    <source>
        <dbReference type="Proteomes" id="UP001174936"/>
    </source>
</evidence>
<dbReference type="GO" id="GO:0004806">
    <property type="term" value="F:triacylglycerol lipase activity"/>
    <property type="evidence" value="ECO:0007669"/>
    <property type="project" value="InterPro"/>
</dbReference>
<sequence>MNPLKALTTLASLLFLTVPSTAQIPLASPYTSTFNSTFFLSPSQIQTTNLSHDLTRSVETIINFERSQLAHGGPLEDDFYTLPPLLITTSKLKPGTLVKVQDVTDPSQFAIPPNTALSRILYTTTDFNGSVIPTSGFILWPFSPRPLPGLPKGKIPVVIWAHGTSGFFAPQAPSSHRGLWYGHSAPFTLALAGYAVFAPDYAGLGVGRDWSGRAIPHQYHATPAAVGDALFGLRAVREAFSGRLDERWVVMGHSQGGAVAWGVAEALASRDSHRFDDLAKGFRGAIAVSPTTDMWNSPFTLTYMLTTVGFSLDSIFPNFNIGMWLTPLGVKRAELVREVQGGIGVISQLFLRENETLIRREDWNRTWHAEAIGRIGNSGRRDFKGPLLVIQGAEDLLVPYEGTANAVNETAKMFPERDLEFLVMKGVGHTPVLDASRQFWLDWIEDRLGDQPLRRGFKRTEVESVWPVERYLHAGNSVTLWAGLPEFEHLVELRL</sequence>
<name>A0AA40CJG0_9PEZI</name>
<evidence type="ECO:0000256" key="1">
    <source>
        <dbReference type="SAM" id="SignalP"/>
    </source>
</evidence>
<dbReference type="AlphaFoldDB" id="A0AA40CJG0"/>
<feature type="signal peptide" evidence="1">
    <location>
        <begin position="1"/>
        <end position="22"/>
    </location>
</feature>
<dbReference type="Proteomes" id="UP001174936">
    <property type="component" value="Unassembled WGS sequence"/>
</dbReference>
<dbReference type="InterPro" id="IPR000073">
    <property type="entry name" value="AB_hydrolase_1"/>
</dbReference>
<dbReference type="InterPro" id="IPR005152">
    <property type="entry name" value="Lipase_secreted"/>
</dbReference>
<dbReference type="PANTHER" id="PTHR34853">
    <property type="match status" value="1"/>
</dbReference>
<keyword evidence="1" id="KW-0732">Signal</keyword>
<comment type="caution">
    <text evidence="3">The sequence shown here is derived from an EMBL/GenBank/DDBJ whole genome shotgun (WGS) entry which is preliminary data.</text>
</comment>
<reference evidence="3" key="1">
    <citation type="submission" date="2023-06" db="EMBL/GenBank/DDBJ databases">
        <title>Genome-scale phylogeny and comparative genomics of the fungal order Sordariales.</title>
        <authorList>
            <consortium name="Lawrence Berkeley National Laboratory"/>
            <person name="Hensen N."/>
            <person name="Bonometti L."/>
            <person name="Westerberg I."/>
            <person name="Brannstrom I.O."/>
            <person name="Guillou S."/>
            <person name="Cros-Aarteil S."/>
            <person name="Calhoun S."/>
            <person name="Haridas S."/>
            <person name="Kuo A."/>
            <person name="Mondo S."/>
            <person name="Pangilinan J."/>
            <person name="Riley R."/>
            <person name="Labutti K."/>
            <person name="Andreopoulos B."/>
            <person name="Lipzen A."/>
            <person name="Chen C."/>
            <person name="Yanf M."/>
            <person name="Daum C."/>
            <person name="Ng V."/>
            <person name="Clum A."/>
            <person name="Steindorff A."/>
            <person name="Ohm R."/>
            <person name="Martin F."/>
            <person name="Silar P."/>
            <person name="Natvig D."/>
            <person name="Lalanne C."/>
            <person name="Gautier V."/>
            <person name="Ament-Velasquez S.L."/>
            <person name="Kruys A."/>
            <person name="Hutchinson M.I."/>
            <person name="Powell A.J."/>
            <person name="Barry K."/>
            <person name="Miller A.N."/>
            <person name="Grigoriev I.V."/>
            <person name="Debuchy R."/>
            <person name="Gladieux P."/>
            <person name="Thoren M.H."/>
            <person name="Johannesson H."/>
        </authorList>
    </citation>
    <scope>NUCLEOTIDE SEQUENCE</scope>
    <source>
        <strain evidence="3">SMH2532-1</strain>
    </source>
</reference>
<feature type="domain" description="AB hydrolase-1" evidence="2">
    <location>
        <begin position="158"/>
        <end position="437"/>
    </location>
</feature>